<name>A0A485B604_KLUCR</name>
<dbReference type="EMBL" id="CAADJD010000018">
    <property type="protein sequence ID" value="VFS64099.1"/>
    <property type="molecule type" value="Genomic_DNA"/>
</dbReference>
<sequence length="177" mass="18941">MGTVIKELVTQGHELVALLGTQHGMHDAASLVQRLTAQLDITAVALREMTGKRDAEHGDVLTWEKTMFKVCGEDGHKSVAAKFAELEAKCAALAAENAGLKKYICDECYVENVRTGRYACAGHGIPSTPATDSYLAEVRAQGVELFAASLKVVGGHEHPYSSLANEFAAQLRKGGNQ</sequence>
<proteinExistence type="predicted"/>
<evidence type="ECO:0000313" key="1">
    <source>
        <dbReference type="EMBL" id="VFS64099.1"/>
    </source>
</evidence>
<gene>
    <name evidence="1" type="ORF">NCTC12993_03082</name>
</gene>
<reference evidence="1 2" key="1">
    <citation type="submission" date="2019-03" db="EMBL/GenBank/DDBJ databases">
        <authorList>
            <consortium name="Pathogen Informatics"/>
        </authorList>
    </citation>
    <scope>NUCLEOTIDE SEQUENCE [LARGE SCALE GENOMIC DNA]</scope>
    <source>
        <strain evidence="1 2">NCTC12993</strain>
    </source>
</reference>
<accession>A0A485B604</accession>
<dbReference type="Proteomes" id="UP000401081">
    <property type="component" value="Unassembled WGS sequence"/>
</dbReference>
<keyword evidence="2" id="KW-1185">Reference proteome</keyword>
<protein>
    <submittedName>
        <fullName evidence="1">Uncharacterized protein</fullName>
    </submittedName>
</protein>
<dbReference type="AlphaFoldDB" id="A0A485B604"/>
<evidence type="ECO:0000313" key="2">
    <source>
        <dbReference type="Proteomes" id="UP000401081"/>
    </source>
</evidence>
<organism evidence="1 2">
    <name type="scientific">Kluyvera cryocrescens</name>
    <name type="common">Kluyvera citrophila</name>
    <dbReference type="NCBI Taxonomy" id="580"/>
    <lineage>
        <taxon>Bacteria</taxon>
        <taxon>Pseudomonadati</taxon>
        <taxon>Pseudomonadota</taxon>
        <taxon>Gammaproteobacteria</taxon>
        <taxon>Enterobacterales</taxon>
        <taxon>Enterobacteriaceae</taxon>
        <taxon>Kluyvera</taxon>
    </lineage>
</organism>